<dbReference type="EMBL" id="QEQK01000013">
    <property type="protein sequence ID" value="PWN55136.1"/>
    <property type="molecule type" value="Genomic_DNA"/>
</dbReference>
<accession>A0A383XR82</accession>
<sequence>MDKAIAAVATVRNAIIDTVNELCIPAGGCIHLATLKAHIGGLRVRKDDYTDALSSLVHQGVFTTEVDGEGLLLQLTEVGADVVYAPPSLVRPMDWIAAFRTLKAQREFLRRPAANDGPVYGRRANDQPLSVSAY</sequence>
<organism evidence="1 2">
    <name type="scientific">Abyssibacter profundi</name>
    <dbReference type="NCBI Taxonomy" id="2182787"/>
    <lineage>
        <taxon>Bacteria</taxon>
        <taxon>Pseudomonadati</taxon>
        <taxon>Pseudomonadota</taxon>
        <taxon>Gammaproteobacteria</taxon>
        <taxon>Chromatiales</taxon>
        <taxon>Oceanococcaceae</taxon>
        <taxon>Abyssibacter</taxon>
    </lineage>
</organism>
<dbReference type="Proteomes" id="UP000251800">
    <property type="component" value="Unassembled WGS sequence"/>
</dbReference>
<keyword evidence="2" id="KW-1185">Reference proteome</keyword>
<comment type="caution">
    <text evidence="1">The sequence shown here is derived from an EMBL/GenBank/DDBJ whole genome shotgun (WGS) entry which is preliminary data.</text>
</comment>
<dbReference type="RefSeq" id="WP_109721135.1">
    <property type="nucleotide sequence ID" value="NZ_QEQK01000013.1"/>
</dbReference>
<evidence type="ECO:0000313" key="2">
    <source>
        <dbReference type="Proteomes" id="UP000251800"/>
    </source>
</evidence>
<reference evidence="1 2" key="1">
    <citation type="submission" date="2018-05" db="EMBL/GenBank/DDBJ databases">
        <title>Abyssibacter profundi OUC007T gen. nov., sp. nov, a marine bacterium isolated from seawater of the Mariana Trench.</title>
        <authorList>
            <person name="Zhou S."/>
        </authorList>
    </citation>
    <scope>NUCLEOTIDE SEQUENCE [LARGE SCALE GENOMIC DNA]</scope>
    <source>
        <strain evidence="1 2">OUC007</strain>
    </source>
</reference>
<name>A0A383XR82_9GAMM</name>
<protein>
    <submittedName>
        <fullName evidence="1">Uncharacterized protein</fullName>
    </submittedName>
</protein>
<evidence type="ECO:0000313" key="1">
    <source>
        <dbReference type="EMBL" id="PWN55136.1"/>
    </source>
</evidence>
<gene>
    <name evidence="1" type="ORF">DEH80_14000</name>
</gene>
<proteinExistence type="predicted"/>
<dbReference type="AlphaFoldDB" id="A0A383XR82"/>